<dbReference type="CDD" id="cd12797">
    <property type="entry name" value="M23_peptidase"/>
    <property type="match status" value="1"/>
</dbReference>
<accession>A0A7C4JTN3</accession>
<sequence length="268" mass="30640">MKDKISIIIHTPTGKEPKIISFKIKYIKYFSVLVLVFFFLSFFSYLLNVFFVQKYFWLKEKEKKIKTVTKLNNKYKEELTKLRNNLIKLENYLIERGVIKKDKDALGGLSRLKAEELSDEEYLSSLISQSEKLFNQLKITPTGFPVSGEIISTLGWRENPFGSGYEYHTGVDIKASYGDPVYATAEGIVEYAGWFSDYGKTVIIKHPSGYETLYGHLSKIKVRSGEKVGAGEIIGYVGSTGRSLGPHLHYEVRLGSKFLDPLKFIVWE</sequence>
<name>A0A7C4JTN3_9BACT</name>
<gene>
    <name evidence="4" type="ORF">ENT66_07625</name>
</gene>
<feature type="domain" description="M23ase beta-sheet core" evidence="3">
    <location>
        <begin position="167"/>
        <end position="261"/>
    </location>
</feature>
<dbReference type="PANTHER" id="PTHR21666:SF270">
    <property type="entry name" value="MUREIN HYDROLASE ACTIVATOR ENVC"/>
    <property type="match status" value="1"/>
</dbReference>
<feature type="transmembrane region" description="Helical" evidence="2">
    <location>
        <begin position="29"/>
        <end position="51"/>
    </location>
</feature>
<evidence type="ECO:0000256" key="1">
    <source>
        <dbReference type="SAM" id="Coils"/>
    </source>
</evidence>
<organism evidence="4">
    <name type="scientific">Thermodesulfobacterium geofontis</name>
    <dbReference type="NCBI Taxonomy" id="1295609"/>
    <lineage>
        <taxon>Bacteria</taxon>
        <taxon>Pseudomonadati</taxon>
        <taxon>Thermodesulfobacteriota</taxon>
        <taxon>Thermodesulfobacteria</taxon>
        <taxon>Thermodesulfobacteriales</taxon>
        <taxon>Thermodesulfobacteriaceae</taxon>
        <taxon>Thermodesulfobacterium</taxon>
    </lineage>
</organism>
<dbReference type="GO" id="GO:0004222">
    <property type="term" value="F:metalloendopeptidase activity"/>
    <property type="evidence" value="ECO:0007669"/>
    <property type="project" value="TreeGrafter"/>
</dbReference>
<keyword evidence="2" id="KW-1133">Transmembrane helix</keyword>
<proteinExistence type="predicted"/>
<evidence type="ECO:0000256" key="2">
    <source>
        <dbReference type="SAM" id="Phobius"/>
    </source>
</evidence>
<dbReference type="InterPro" id="IPR016047">
    <property type="entry name" value="M23ase_b-sheet_dom"/>
</dbReference>
<keyword evidence="2" id="KW-0472">Membrane</keyword>
<dbReference type="PANTHER" id="PTHR21666">
    <property type="entry name" value="PEPTIDASE-RELATED"/>
    <property type="match status" value="1"/>
</dbReference>
<dbReference type="InterPro" id="IPR011055">
    <property type="entry name" value="Dup_hybrid_motif"/>
</dbReference>
<protein>
    <submittedName>
        <fullName evidence="4">M23 family metallopeptidase</fullName>
    </submittedName>
</protein>
<feature type="coiled-coil region" evidence="1">
    <location>
        <begin position="58"/>
        <end position="92"/>
    </location>
</feature>
<dbReference type="Gene3D" id="2.70.70.10">
    <property type="entry name" value="Glucose Permease (Domain IIA)"/>
    <property type="match status" value="1"/>
</dbReference>
<dbReference type="InterPro" id="IPR050570">
    <property type="entry name" value="Cell_wall_metabolism_enzyme"/>
</dbReference>
<keyword evidence="1" id="KW-0175">Coiled coil</keyword>
<dbReference type="FunFam" id="2.70.70.10:FF:000006">
    <property type="entry name" value="M23 family peptidase"/>
    <property type="match status" value="1"/>
</dbReference>
<keyword evidence="2" id="KW-0812">Transmembrane</keyword>
<evidence type="ECO:0000313" key="4">
    <source>
        <dbReference type="EMBL" id="HGQ86148.1"/>
    </source>
</evidence>
<dbReference type="AlphaFoldDB" id="A0A7C4JTN3"/>
<evidence type="ECO:0000259" key="3">
    <source>
        <dbReference type="Pfam" id="PF01551"/>
    </source>
</evidence>
<dbReference type="SUPFAM" id="SSF51261">
    <property type="entry name" value="Duplicated hybrid motif"/>
    <property type="match status" value="1"/>
</dbReference>
<dbReference type="Pfam" id="PF01551">
    <property type="entry name" value="Peptidase_M23"/>
    <property type="match status" value="1"/>
</dbReference>
<comment type="caution">
    <text evidence="4">The sequence shown here is derived from an EMBL/GenBank/DDBJ whole genome shotgun (WGS) entry which is preliminary data.</text>
</comment>
<dbReference type="EMBL" id="DSZN01000110">
    <property type="protein sequence ID" value="HGQ86148.1"/>
    <property type="molecule type" value="Genomic_DNA"/>
</dbReference>
<reference evidence="4" key="1">
    <citation type="journal article" date="2020" name="mSystems">
        <title>Genome- and Community-Level Interaction Insights into Carbon Utilization and Element Cycling Functions of Hydrothermarchaeota in Hydrothermal Sediment.</title>
        <authorList>
            <person name="Zhou Z."/>
            <person name="Liu Y."/>
            <person name="Xu W."/>
            <person name="Pan J."/>
            <person name="Luo Z.H."/>
            <person name="Li M."/>
        </authorList>
    </citation>
    <scope>NUCLEOTIDE SEQUENCE [LARGE SCALE GENOMIC DNA]</scope>
    <source>
        <strain evidence="4">SpSt-6</strain>
    </source>
</reference>